<keyword evidence="5" id="KW-0963">Cytoplasm</keyword>
<evidence type="ECO:0000256" key="6">
    <source>
        <dbReference type="ARBA" id="ARBA00022491"/>
    </source>
</evidence>
<evidence type="ECO:0000256" key="9">
    <source>
        <dbReference type="ARBA" id="ARBA00023125"/>
    </source>
</evidence>
<dbReference type="FunFam" id="1.10.60.10:FF:000004">
    <property type="entry name" value="DtxR family transcriptional regulator"/>
    <property type="match status" value="1"/>
</dbReference>
<dbReference type="InterPro" id="IPR007167">
    <property type="entry name" value="Fe-transptr_FeoA-like"/>
</dbReference>
<comment type="subcellular location">
    <subcellularLocation>
        <location evidence="1">Cytoplasm</location>
    </subcellularLocation>
</comment>
<sequence length="231" mass="24113">MPSLTVENYLKAILALAEPDGAVPDAGGDAAGDGSAPVSTGRIATALGVSPGTVTSMLKTLDEGGLIAYAPYSGARLTRAGRAIATRVVRRHRLIELFLVQTLGLSWDEVHDEAEHMEHAVSDALVERIDAFLGRPEVDPHGSPIPSADGAIAATADHRLDACDVGQRFEVVRVDDQSPETLRGLSEAGLLLGVVARLTRQKPLGCVVEIDGAPVALDAEQSAAVFVRVLG</sequence>
<keyword evidence="6" id="KW-0678">Repressor</keyword>
<dbReference type="KEGG" id="pnd:Pla175_51990"/>
<evidence type="ECO:0000256" key="3">
    <source>
        <dbReference type="ARBA" id="ARBA00011738"/>
    </source>
</evidence>
<organism evidence="16 17">
    <name type="scientific">Pirellulimonas nuda</name>
    <dbReference type="NCBI Taxonomy" id="2528009"/>
    <lineage>
        <taxon>Bacteria</taxon>
        <taxon>Pseudomonadati</taxon>
        <taxon>Planctomycetota</taxon>
        <taxon>Planctomycetia</taxon>
        <taxon>Pirellulales</taxon>
        <taxon>Lacipirellulaceae</taxon>
        <taxon>Pirellulimonas</taxon>
    </lineage>
</organism>
<dbReference type="Pfam" id="PF02742">
    <property type="entry name" value="Fe_dep_repr_C"/>
    <property type="match status" value="1"/>
</dbReference>
<keyword evidence="9" id="KW-0238">DNA-binding</keyword>
<dbReference type="SMART" id="SM00529">
    <property type="entry name" value="HTH_DTXR"/>
    <property type="match status" value="1"/>
</dbReference>
<comment type="subunit">
    <text evidence="3">Homodimer.</text>
</comment>
<name>A0A518DJW4_9BACT</name>
<dbReference type="SUPFAM" id="SSF46785">
    <property type="entry name" value="Winged helix' DNA-binding domain"/>
    <property type="match status" value="1"/>
</dbReference>
<dbReference type="SUPFAM" id="SSF50037">
    <property type="entry name" value="C-terminal domain of transcriptional repressors"/>
    <property type="match status" value="1"/>
</dbReference>
<dbReference type="InterPro" id="IPR022687">
    <property type="entry name" value="HTH_DTXR"/>
</dbReference>
<dbReference type="GO" id="GO:0003677">
    <property type="term" value="F:DNA binding"/>
    <property type="evidence" value="ECO:0007669"/>
    <property type="project" value="UniProtKB-KW"/>
</dbReference>
<dbReference type="PANTHER" id="PTHR33238:SF11">
    <property type="entry name" value="TRANSCRIPTIONAL REGULATOR MNTR"/>
    <property type="match status" value="1"/>
</dbReference>
<evidence type="ECO:0000256" key="8">
    <source>
        <dbReference type="ARBA" id="ARBA00023015"/>
    </source>
</evidence>
<keyword evidence="11" id="KW-0804">Transcription</keyword>
<protein>
    <recommendedName>
        <fullName evidence="4">Transcriptional regulator MntR</fullName>
    </recommendedName>
    <alternativeName>
        <fullName evidence="14">Manganese transport regulator</fullName>
    </alternativeName>
</protein>
<keyword evidence="10" id="KW-0010">Activator</keyword>
<dbReference type="PANTHER" id="PTHR33238">
    <property type="entry name" value="IRON (METAL) DEPENDENT REPRESSOR, DTXR FAMILY"/>
    <property type="match status" value="1"/>
</dbReference>
<evidence type="ECO:0000256" key="12">
    <source>
        <dbReference type="ARBA" id="ARBA00023211"/>
    </source>
</evidence>
<dbReference type="SMART" id="SM00899">
    <property type="entry name" value="FeoA"/>
    <property type="match status" value="1"/>
</dbReference>
<evidence type="ECO:0000313" key="17">
    <source>
        <dbReference type="Proteomes" id="UP000317429"/>
    </source>
</evidence>
<evidence type="ECO:0000256" key="10">
    <source>
        <dbReference type="ARBA" id="ARBA00023159"/>
    </source>
</evidence>
<dbReference type="OrthoDB" id="9791355at2"/>
<dbReference type="InterPro" id="IPR036388">
    <property type="entry name" value="WH-like_DNA-bd_sf"/>
</dbReference>
<keyword evidence="7" id="KW-0408">Iron</keyword>
<proteinExistence type="inferred from homology"/>
<dbReference type="RefSeq" id="WP_145291917.1">
    <property type="nucleotide sequence ID" value="NZ_CP036291.1"/>
</dbReference>
<dbReference type="Proteomes" id="UP000317429">
    <property type="component" value="Chromosome"/>
</dbReference>
<evidence type="ECO:0000256" key="14">
    <source>
        <dbReference type="ARBA" id="ARBA00032593"/>
    </source>
</evidence>
<feature type="domain" description="HTH dtxR-type" evidence="15">
    <location>
        <begin position="1"/>
        <end position="78"/>
    </location>
</feature>
<evidence type="ECO:0000256" key="1">
    <source>
        <dbReference type="ARBA" id="ARBA00004496"/>
    </source>
</evidence>
<dbReference type="GO" id="GO:0003700">
    <property type="term" value="F:DNA-binding transcription factor activity"/>
    <property type="evidence" value="ECO:0007669"/>
    <property type="project" value="InterPro"/>
</dbReference>
<dbReference type="PROSITE" id="PS50944">
    <property type="entry name" value="HTH_DTXR"/>
    <property type="match status" value="1"/>
</dbReference>
<evidence type="ECO:0000256" key="2">
    <source>
        <dbReference type="ARBA" id="ARBA00007871"/>
    </source>
</evidence>
<dbReference type="GO" id="GO:0005737">
    <property type="term" value="C:cytoplasm"/>
    <property type="evidence" value="ECO:0007669"/>
    <property type="project" value="UniProtKB-SubCell"/>
</dbReference>
<keyword evidence="12" id="KW-0464">Manganese</keyword>
<evidence type="ECO:0000256" key="4">
    <source>
        <dbReference type="ARBA" id="ARBA00022386"/>
    </source>
</evidence>
<keyword evidence="8" id="KW-0805">Transcription regulation</keyword>
<dbReference type="InterPro" id="IPR008988">
    <property type="entry name" value="Transcriptional_repressor_C"/>
</dbReference>
<dbReference type="Gene3D" id="2.30.30.90">
    <property type="match status" value="1"/>
</dbReference>
<dbReference type="InterPro" id="IPR038157">
    <property type="entry name" value="FeoA_core_dom"/>
</dbReference>
<evidence type="ECO:0000256" key="11">
    <source>
        <dbReference type="ARBA" id="ARBA00023163"/>
    </source>
</evidence>
<dbReference type="Pfam" id="PF04023">
    <property type="entry name" value="FeoA"/>
    <property type="match status" value="1"/>
</dbReference>
<dbReference type="InterPro" id="IPR022689">
    <property type="entry name" value="Iron_dep_repressor"/>
</dbReference>
<dbReference type="Gene3D" id="1.10.10.10">
    <property type="entry name" value="Winged helix-like DNA-binding domain superfamily/Winged helix DNA-binding domain"/>
    <property type="match status" value="1"/>
</dbReference>
<keyword evidence="17" id="KW-1185">Reference proteome</keyword>
<dbReference type="SUPFAM" id="SSF47979">
    <property type="entry name" value="Iron-dependent repressor protein, dimerization domain"/>
    <property type="match status" value="1"/>
</dbReference>
<gene>
    <name evidence="16" type="primary">ideR</name>
    <name evidence="16" type="ORF">Pla175_51990</name>
</gene>
<evidence type="ECO:0000256" key="13">
    <source>
        <dbReference type="ARBA" id="ARBA00025185"/>
    </source>
</evidence>
<evidence type="ECO:0000256" key="5">
    <source>
        <dbReference type="ARBA" id="ARBA00022490"/>
    </source>
</evidence>
<accession>A0A518DJW4</accession>
<evidence type="ECO:0000259" key="15">
    <source>
        <dbReference type="PROSITE" id="PS50944"/>
    </source>
</evidence>
<evidence type="ECO:0000256" key="7">
    <source>
        <dbReference type="ARBA" id="ARBA00023004"/>
    </source>
</evidence>
<dbReference type="GO" id="GO:0046914">
    <property type="term" value="F:transition metal ion binding"/>
    <property type="evidence" value="ECO:0007669"/>
    <property type="project" value="InterPro"/>
</dbReference>
<dbReference type="Pfam" id="PF01325">
    <property type="entry name" value="Fe_dep_repress"/>
    <property type="match status" value="1"/>
</dbReference>
<reference evidence="16 17" key="1">
    <citation type="submission" date="2019-02" db="EMBL/GenBank/DDBJ databases">
        <title>Deep-cultivation of Planctomycetes and their phenomic and genomic characterization uncovers novel biology.</title>
        <authorList>
            <person name="Wiegand S."/>
            <person name="Jogler M."/>
            <person name="Boedeker C."/>
            <person name="Pinto D."/>
            <person name="Vollmers J."/>
            <person name="Rivas-Marin E."/>
            <person name="Kohn T."/>
            <person name="Peeters S.H."/>
            <person name="Heuer A."/>
            <person name="Rast P."/>
            <person name="Oberbeckmann S."/>
            <person name="Bunk B."/>
            <person name="Jeske O."/>
            <person name="Meyerdierks A."/>
            <person name="Storesund J.E."/>
            <person name="Kallscheuer N."/>
            <person name="Luecker S."/>
            <person name="Lage O.M."/>
            <person name="Pohl T."/>
            <person name="Merkel B.J."/>
            <person name="Hornburger P."/>
            <person name="Mueller R.-W."/>
            <person name="Bruemmer F."/>
            <person name="Labrenz M."/>
            <person name="Spormann A.M."/>
            <person name="Op den Camp H."/>
            <person name="Overmann J."/>
            <person name="Amann R."/>
            <person name="Jetten M.S.M."/>
            <person name="Mascher T."/>
            <person name="Medema M.H."/>
            <person name="Devos D.P."/>
            <person name="Kaster A.-K."/>
            <person name="Ovreas L."/>
            <person name="Rohde M."/>
            <person name="Galperin M.Y."/>
            <person name="Jogler C."/>
        </authorList>
    </citation>
    <scope>NUCLEOTIDE SEQUENCE [LARGE SCALE GENOMIC DNA]</scope>
    <source>
        <strain evidence="16 17">Pla175</strain>
    </source>
</reference>
<dbReference type="AlphaFoldDB" id="A0A518DJW4"/>
<dbReference type="InterPro" id="IPR036390">
    <property type="entry name" value="WH_DNA-bd_sf"/>
</dbReference>
<dbReference type="InterPro" id="IPR050536">
    <property type="entry name" value="DtxR_MntR_Metal-Reg"/>
</dbReference>
<dbReference type="GO" id="GO:0046983">
    <property type="term" value="F:protein dimerization activity"/>
    <property type="evidence" value="ECO:0007669"/>
    <property type="project" value="InterPro"/>
</dbReference>
<comment type="similarity">
    <text evidence="2">Belongs to the DtxR/MntR family.</text>
</comment>
<dbReference type="Gene3D" id="1.10.60.10">
    <property type="entry name" value="Iron dependent repressor, metal binding and dimerisation domain"/>
    <property type="match status" value="1"/>
</dbReference>
<dbReference type="EMBL" id="CP036291">
    <property type="protein sequence ID" value="QDU91768.1"/>
    <property type="molecule type" value="Genomic_DNA"/>
</dbReference>
<evidence type="ECO:0000313" key="16">
    <source>
        <dbReference type="EMBL" id="QDU91768.1"/>
    </source>
</evidence>
<dbReference type="InterPro" id="IPR001367">
    <property type="entry name" value="Fe_dep_repressor"/>
</dbReference>
<dbReference type="InterPro" id="IPR036421">
    <property type="entry name" value="Fe_dep_repressor_sf"/>
</dbReference>
<comment type="function">
    <text evidence="13">In the presence of manganese, represses expression of mntH and mntS. Up-regulates expression of mntP.</text>
</comment>